<dbReference type="EMBL" id="JAYWIO010000099">
    <property type="protein sequence ID" value="KAK7232842.1"/>
    <property type="molecule type" value="Genomic_DNA"/>
</dbReference>
<dbReference type="Proteomes" id="UP001372338">
    <property type="component" value="Unassembled WGS sequence"/>
</dbReference>
<proteinExistence type="predicted"/>
<accession>A0AAN9DT79</accession>
<organism evidence="1 2">
    <name type="scientific">Crotalaria pallida</name>
    <name type="common">Smooth rattlebox</name>
    <name type="synonym">Crotalaria striata</name>
    <dbReference type="NCBI Taxonomy" id="3830"/>
    <lineage>
        <taxon>Eukaryota</taxon>
        <taxon>Viridiplantae</taxon>
        <taxon>Streptophyta</taxon>
        <taxon>Embryophyta</taxon>
        <taxon>Tracheophyta</taxon>
        <taxon>Spermatophyta</taxon>
        <taxon>Magnoliopsida</taxon>
        <taxon>eudicotyledons</taxon>
        <taxon>Gunneridae</taxon>
        <taxon>Pentapetalae</taxon>
        <taxon>rosids</taxon>
        <taxon>fabids</taxon>
        <taxon>Fabales</taxon>
        <taxon>Fabaceae</taxon>
        <taxon>Papilionoideae</taxon>
        <taxon>50 kb inversion clade</taxon>
        <taxon>genistoids sensu lato</taxon>
        <taxon>core genistoids</taxon>
        <taxon>Crotalarieae</taxon>
        <taxon>Crotalaria</taxon>
    </lineage>
</organism>
<comment type="caution">
    <text evidence="1">The sequence shown here is derived from an EMBL/GenBank/DDBJ whole genome shotgun (WGS) entry which is preliminary data.</text>
</comment>
<protein>
    <submittedName>
        <fullName evidence="1">Uncharacterized protein</fullName>
    </submittedName>
</protein>
<dbReference type="AlphaFoldDB" id="A0AAN9DT79"/>
<sequence>MERGVGKVRKALTLLMGNFDPLFFPLNPSPPRFWFRKGSTQGSYFKAISGLFPYPNGSCKKIGFHIELQIYVIGIGWFLLALPPKNRTCEFPRIRLKWLRHKGLHPFSCWERNESFALGKRFAVAKLTASLSPRAKLRPRLLVASGRLLPSPEIQVSTGKDLLIPRGRLGSKLPFAYLTPFLIARPRSLTVWR</sequence>
<name>A0AAN9DT79_CROPI</name>
<gene>
    <name evidence="1" type="ORF">RIF29_47716</name>
</gene>
<reference evidence="1 2" key="1">
    <citation type="submission" date="2024-01" db="EMBL/GenBank/DDBJ databases">
        <title>The genomes of 5 underutilized Papilionoideae crops provide insights into root nodulation and disease resistanc.</title>
        <authorList>
            <person name="Yuan L."/>
        </authorList>
    </citation>
    <scope>NUCLEOTIDE SEQUENCE [LARGE SCALE GENOMIC DNA]</scope>
    <source>
        <strain evidence="1">ZHUSHIDOU_FW_LH</strain>
        <tissue evidence="1">Leaf</tissue>
    </source>
</reference>
<evidence type="ECO:0000313" key="2">
    <source>
        <dbReference type="Proteomes" id="UP001372338"/>
    </source>
</evidence>
<keyword evidence="2" id="KW-1185">Reference proteome</keyword>
<evidence type="ECO:0000313" key="1">
    <source>
        <dbReference type="EMBL" id="KAK7232842.1"/>
    </source>
</evidence>